<keyword evidence="1" id="KW-0472">Membrane</keyword>
<evidence type="ECO:0000313" key="3">
    <source>
        <dbReference type="EMBL" id="SEW19476.1"/>
    </source>
</evidence>
<dbReference type="AlphaFoldDB" id="A0A1I0PY39"/>
<dbReference type="EMBL" id="FOJI01000006">
    <property type="protein sequence ID" value="SEW19476.1"/>
    <property type="molecule type" value="Genomic_DNA"/>
</dbReference>
<keyword evidence="4" id="KW-1185">Reference proteome</keyword>
<protein>
    <submittedName>
        <fullName evidence="3">Putative adhesin</fullName>
    </submittedName>
</protein>
<proteinExistence type="predicted"/>
<evidence type="ECO:0000256" key="1">
    <source>
        <dbReference type="SAM" id="Phobius"/>
    </source>
</evidence>
<evidence type="ECO:0000259" key="2">
    <source>
        <dbReference type="Pfam" id="PF13349"/>
    </source>
</evidence>
<dbReference type="STRING" id="99656.SAMN05421659_106125"/>
<gene>
    <name evidence="3" type="ORF">SAMN05421659_106125</name>
</gene>
<dbReference type="OrthoDB" id="9808584at2"/>
<dbReference type="InterPro" id="IPR025164">
    <property type="entry name" value="Toastrack_DUF4097"/>
</dbReference>
<keyword evidence="1" id="KW-0812">Transmembrane</keyword>
<evidence type="ECO:0000313" key="4">
    <source>
        <dbReference type="Proteomes" id="UP000199701"/>
    </source>
</evidence>
<feature type="transmembrane region" description="Helical" evidence="1">
    <location>
        <begin position="12"/>
        <end position="31"/>
    </location>
</feature>
<reference evidence="3 4" key="1">
    <citation type="submission" date="2016-10" db="EMBL/GenBank/DDBJ databases">
        <authorList>
            <person name="de Groot N.N."/>
        </authorList>
    </citation>
    <scope>NUCLEOTIDE SEQUENCE [LARGE SCALE GENOMIC DNA]</scope>
    <source>
        <strain evidence="3 4">DSM 9179</strain>
    </source>
</reference>
<feature type="domain" description="DUF4097" evidence="2">
    <location>
        <begin position="60"/>
        <end position="256"/>
    </location>
</feature>
<accession>A0A1I0PY39</accession>
<name>A0A1I0PY39_9FIRM</name>
<dbReference type="Pfam" id="PF13349">
    <property type="entry name" value="DUF4097"/>
    <property type="match status" value="1"/>
</dbReference>
<sequence length="288" mass="31041">MNKLTKNALRMAAIFIPIGILLIIVGVFTGAKRGVYIESGRINLNGDKDYNNENYDITDIKNIIVDVSNAKIVIKESTTDKFGFDVNLTSIAEDPTVSFDNNMIKIEKNAKFGFNIFSWDFGSLFDGTSNEVIIFVPKGTILNEVTLNTDNGRIEITNLNADTLKADTSNGAITTTNVVISNNTSLKTSNGEVDISGTFSNTTYAKSSNGKIIGDGLFNGKTTVKTSNGAISFKNNIKRSDCNIAAETSNGSVRINDSKVGDEFKENNGANNSIDLDTSNGGITIELE</sequence>
<organism evidence="3 4">
    <name type="scientific">[Clostridium] fimetarium</name>
    <dbReference type="NCBI Taxonomy" id="99656"/>
    <lineage>
        <taxon>Bacteria</taxon>
        <taxon>Bacillati</taxon>
        <taxon>Bacillota</taxon>
        <taxon>Clostridia</taxon>
        <taxon>Lachnospirales</taxon>
        <taxon>Lachnospiraceae</taxon>
    </lineage>
</organism>
<keyword evidence="1" id="KW-1133">Transmembrane helix</keyword>
<dbReference type="Proteomes" id="UP000199701">
    <property type="component" value="Unassembled WGS sequence"/>
</dbReference>
<dbReference type="RefSeq" id="WP_092453272.1">
    <property type="nucleotide sequence ID" value="NZ_FOJI01000006.1"/>
</dbReference>